<comment type="caution">
    <text evidence="2">The sequence shown here is derived from an EMBL/GenBank/DDBJ whole genome shotgun (WGS) entry which is preliminary data.</text>
</comment>
<dbReference type="PANTHER" id="PTHR13504:SF38">
    <property type="entry name" value="FIDO DOMAIN-CONTAINING PROTEIN"/>
    <property type="match status" value="1"/>
</dbReference>
<dbReference type="PANTHER" id="PTHR13504">
    <property type="entry name" value="FIDO DOMAIN-CONTAINING PROTEIN DDB_G0283145"/>
    <property type="match status" value="1"/>
</dbReference>
<dbReference type="InterPro" id="IPR003812">
    <property type="entry name" value="Fido"/>
</dbReference>
<evidence type="ECO:0000313" key="2">
    <source>
        <dbReference type="EMBL" id="MFC5885558.1"/>
    </source>
</evidence>
<organism evidence="2 3">
    <name type="scientific">Kitasatospora aburaviensis</name>
    <dbReference type="NCBI Taxonomy" id="67265"/>
    <lineage>
        <taxon>Bacteria</taxon>
        <taxon>Bacillati</taxon>
        <taxon>Actinomycetota</taxon>
        <taxon>Actinomycetes</taxon>
        <taxon>Kitasatosporales</taxon>
        <taxon>Streptomycetaceae</taxon>
        <taxon>Kitasatospora</taxon>
    </lineage>
</organism>
<feature type="domain" description="Fido" evidence="1">
    <location>
        <begin position="112"/>
        <end position="259"/>
    </location>
</feature>
<sequence>MPDRPVTTAVRRVLPVAPPLDAVAIPPVDRRQALDALAELATAARTHLDDPDLFHRPRWRPKLHLKRIAGIDPAQLAEQLATAAENRTTTGLLAVHSVRAELLEHPGRRPCFTPEALAELHRLLIAGDPNITAPGGFRRAASTVTWPDGRVFAIATAAGAQLRERIEYWHHWGTRTTAPPLDAAALATAGLLTIHPFPDANGRIARLLGQCDLVAAGLLPGLLLDLDGWTEAHHTEHDPALVAAADGDLMAWGVMFARAVTDTARHRTGTVTAYGRLLDAALAQAADDPAAVAVLTQLRAAPALSAAWLRDRIPHEPQPALNRLRAAGVLTDHPRLPGALIHPQLIELLDTPYRPDPCLTG</sequence>
<evidence type="ECO:0000313" key="3">
    <source>
        <dbReference type="Proteomes" id="UP001596067"/>
    </source>
</evidence>
<dbReference type="SUPFAM" id="SSF140931">
    <property type="entry name" value="Fic-like"/>
    <property type="match status" value="1"/>
</dbReference>
<dbReference type="EMBL" id="JBHSOD010000010">
    <property type="protein sequence ID" value="MFC5885558.1"/>
    <property type="molecule type" value="Genomic_DNA"/>
</dbReference>
<accession>A0ABW1EU41</accession>
<dbReference type="Proteomes" id="UP001596067">
    <property type="component" value="Unassembled WGS sequence"/>
</dbReference>
<dbReference type="InterPro" id="IPR019793">
    <property type="entry name" value="Peroxidases_heam-ligand_BS"/>
</dbReference>
<dbReference type="InterPro" id="IPR040198">
    <property type="entry name" value="Fido_containing"/>
</dbReference>
<dbReference type="RefSeq" id="WP_313761722.1">
    <property type="nucleotide sequence ID" value="NZ_BAAAVH010000049.1"/>
</dbReference>
<gene>
    <name evidence="2" type="ORF">ACFP0N_11305</name>
</gene>
<dbReference type="InterPro" id="IPR036597">
    <property type="entry name" value="Fido-like_dom_sf"/>
</dbReference>
<dbReference type="PROSITE" id="PS00435">
    <property type="entry name" value="PEROXIDASE_1"/>
    <property type="match status" value="1"/>
</dbReference>
<evidence type="ECO:0000259" key="1">
    <source>
        <dbReference type="PROSITE" id="PS51459"/>
    </source>
</evidence>
<name>A0ABW1EU41_9ACTN</name>
<dbReference type="Pfam" id="PF02661">
    <property type="entry name" value="Fic"/>
    <property type="match status" value="1"/>
</dbReference>
<dbReference type="Gene3D" id="1.10.3290.10">
    <property type="entry name" value="Fido-like domain"/>
    <property type="match status" value="1"/>
</dbReference>
<keyword evidence="3" id="KW-1185">Reference proteome</keyword>
<reference evidence="3" key="1">
    <citation type="journal article" date="2019" name="Int. J. Syst. Evol. Microbiol.">
        <title>The Global Catalogue of Microorganisms (GCM) 10K type strain sequencing project: providing services to taxonomists for standard genome sequencing and annotation.</title>
        <authorList>
            <consortium name="The Broad Institute Genomics Platform"/>
            <consortium name="The Broad Institute Genome Sequencing Center for Infectious Disease"/>
            <person name="Wu L."/>
            <person name="Ma J."/>
        </authorList>
    </citation>
    <scope>NUCLEOTIDE SEQUENCE [LARGE SCALE GENOMIC DNA]</scope>
    <source>
        <strain evidence="3">CGMCC 4.1469</strain>
    </source>
</reference>
<dbReference type="PROSITE" id="PS51459">
    <property type="entry name" value="FIDO"/>
    <property type="match status" value="1"/>
</dbReference>
<protein>
    <submittedName>
        <fullName evidence="2">Fic family protein</fullName>
    </submittedName>
</protein>
<proteinExistence type="predicted"/>